<sequence>MQRQWKLSLQTLVACCCLMTLVGHAAAVTNKTGSKSAAVPKEIASGRPMSATELRRLYSGKTWLWESGGGYMDPSGRFDAVSGVDRKRATVTNGKWSTSNKGRMCFQGMWKTASGKSRSETCFTHFVSGDAIYQRREPGGTWYAFKRSPSEDADEFNKLVEGNRIAAQMRPQQAAQSSSQRKRK</sequence>
<feature type="region of interest" description="Disordered" evidence="1">
    <location>
        <begin position="163"/>
        <end position="184"/>
    </location>
</feature>
<reference evidence="3 4" key="1">
    <citation type="submission" date="2018-07" db="EMBL/GenBank/DDBJ databases">
        <title>Genomic Encyclopedia of Type Strains, Phase IV (KMG-IV): sequencing the most valuable type-strain genomes for metagenomic binning, comparative biology and taxonomic classification.</title>
        <authorList>
            <person name="Goeker M."/>
        </authorList>
    </citation>
    <scope>NUCLEOTIDE SEQUENCE [LARGE SCALE GENOMIC DNA]</scope>
    <source>
        <strain evidence="3 4">DSM 14364</strain>
    </source>
</reference>
<keyword evidence="2" id="KW-0732">Signal</keyword>
<keyword evidence="4" id="KW-1185">Reference proteome</keyword>
<proteinExistence type="predicted"/>
<comment type="caution">
    <text evidence="3">The sequence shown here is derived from an EMBL/GenBank/DDBJ whole genome shotgun (WGS) entry which is preliminary data.</text>
</comment>
<feature type="compositionally biased region" description="Low complexity" evidence="1">
    <location>
        <begin position="164"/>
        <end position="184"/>
    </location>
</feature>
<evidence type="ECO:0000313" key="3">
    <source>
        <dbReference type="EMBL" id="RDI50226.1"/>
    </source>
</evidence>
<accession>A0A370H2L5</accession>
<feature type="chain" id="PRO_5016636910" evidence="2">
    <location>
        <begin position="26"/>
        <end position="184"/>
    </location>
</feature>
<dbReference type="EMBL" id="QQBB01000026">
    <property type="protein sequence ID" value="RDI50226.1"/>
    <property type="molecule type" value="Genomic_DNA"/>
</dbReference>
<dbReference type="OrthoDB" id="8071960at2"/>
<dbReference type="InterPro" id="IPR009337">
    <property type="entry name" value="DUF995"/>
</dbReference>
<organism evidence="3 4">
    <name type="scientific">Microvirga subterranea</name>
    <dbReference type="NCBI Taxonomy" id="186651"/>
    <lineage>
        <taxon>Bacteria</taxon>
        <taxon>Pseudomonadati</taxon>
        <taxon>Pseudomonadota</taxon>
        <taxon>Alphaproteobacteria</taxon>
        <taxon>Hyphomicrobiales</taxon>
        <taxon>Methylobacteriaceae</taxon>
        <taxon>Microvirga</taxon>
    </lineage>
</organism>
<evidence type="ECO:0000313" key="4">
    <source>
        <dbReference type="Proteomes" id="UP000254925"/>
    </source>
</evidence>
<gene>
    <name evidence="3" type="ORF">DES45_1266</name>
</gene>
<feature type="signal peptide" evidence="2">
    <location>
        <begin position="1"/>
        <end position="25"/>
    </location>
</feature>
<protein>
    <submittedName>
        <fullName evidence="3">Uncharacterized protein DUF995</fullName>
    </submittedName>
</protein>
<evidence type="ECO:0000256" key="2">
    <source>
        <dbReference type="SAM" id="SignalP"/>
    </source>
</evidence>
<name>A0A370H2L5_9HYPH</name>
<dbReference type="Pfam" id="PF06191">
    <property type="entry name" value="DUF995"/>
    <property type="match status" value="1"/>
</dbReference>
<dbReference type="RefSeq" id="WP_114773543.1">
    <property type="nucleotide sequence ID" value="NZ_QQBB01000026.1"/>
</dbReference>
<dbReference type="AlphaFoldDB" id="A0A370H2L5"/>
<evidence type="ECO:0000256" key="1">
    <source>
        <dbReference type="SAM" id="MobiDB-lite"/>
    </source>
</evidence>
<dbReference type="Proteomes" id="UP000254925">
    <property type="component" value="Unassembled WGS sequence"/>
</dbReference>